<evidence type="ECO:0000256" key="1">
    <source>
        <dbReference type="ARBA" id="ARBA00004123"/>
    </source>
</evidence>
<keyword evidence="3" id="KW-0963">Cytoplasm</keyword>
<dbReference type="PANTHER" id="PTHR31250">
    <property type="entry name" value="IQ DOMAIN-CONTAINING PROTEIN IQM3"/>
    <property type="match status" value="1"/>
</dbReference>
<proteinExistence type="predicted"/>
<evidence type="ECO:0000256" key="3">
    <source>
        <dbReference type="ARBA" id="ARBA00022490"/>
    </source>
</evidence>
<evidence type="ECO:0000256" key="2">
    <source>
        <dbReference type="ARBA" id="ARBA00004496"/>
    </source>
</evidence>
<protein>
    <submittedName>
        <fullName evidence="5">Uncharacterized protein</fullName>
    </submittedName>
</protein>
<dbReference type="EMBL" id="SWLB01000018">
    <property type="protein sequence ID" value="KAF3326348.1"/>
    <property type="molecule type" value="Genomic_DNA"/>
</dbReference>
<dbReference type="PANTHER" id="PTHR31250:SF14">
    <property type="entry name" value="IQ DOMAIN-CONTAINING PROTEIN IQM2"/>
    <property type="match status" value="1"/>
</dbReference>
<dbReference type="GO" id="GO:0005634">
    <property type="term" value="C:nucleus"/>
    <property type="evidence" value="ECO:0007669"/>
    <property type="project" value="UniProtKB-SubCell"/>
</dbReference>
<name>A0A833QWM9_9POAL</name>
<accession>A0A833QWM9</accession>
<keyword evidence="4" id="KW-0539">Nucleus</keyword>
<dbReference type="InterPro" id="IPR044159">
    <property type="entry name" value="IQM"/>
</dbReference>
<reference evidence="5" key="1">
    <citation type="submission" date="2020-01" db="EMBL/GenBank/DDBJ databases">
        <title>Genome sequence of Kobresia littledalei, the first chromosome-level genome in the family Cyperaceae.</title>
        <authorList>
            <person name="Qu G."/>
        </authorList>
    </citation>
    <scope>NUCLEOTIDE SEQUENCE</scope>
    <source>
        <strain evidence="5">C.B.Clarke</strain>
        <tissue evidence="5">Leaf</tissue>
    </source>
</reference>
<evidence type="ECO:0000313" key="5">
    <source>
        <dbReference type="EMBL" id="KAF3326348.1"/>
    </source>
</evidence>
<organism evidence="5 6">
    <name type="scientific">Carex littledalei</name>
    <dbReference type="NCBI Taxonomy" id="544730"/>
    <lineage>
        <taxon>Eukaryota</taxon>
        <taxon>Viridiplantae</taxon>
        <taxon>Streptophyta</taxon>
        <taxon>Embryophyta</taxon>
        <taxon>Tracheophyta</taxon>
        <taxon>Spermatophyta</taxon>
        <taxon>Magnoliopsida</taxon>
        <taxon>Liliopsida</taxon>
        <taxon>Poales</taxon>
        <taxon>Cyperaceae</taxon>
        <taxon>Cyperoideae</taxon>
        <taxon>Cariceae</taxon>
        <taxon>Carex</taxon>
        <taxon>Carex subgen. Euthyceras</taxon>
    </lineage>
</organism>
<dbReference type="AlphaFoldDB" id="A0A833QWM9"/>
<evidence type="ECO:0000313" key="6">
    <source>
        <dbReference type="Proteomes" id="UP000623129"/>
    </source>
</evidence>
<dbReference type="GO" id="GO:0005737">
    <property type="term" value="C:cytoplasm"/>
    <property type="evidence" value="ECO:0007669"/>
    <property type="project" value="UniProtKB-SubCell"/>
</dbReference>
<evidence type="ECO:0000256" key="4">
    <source>
        <dbReference type="ARBA" id="ARBA00023242"/>
    </source>
</evidence>
<gene>
    <name evidence="5" type="ORF">FCM35_KLT07978</name>
</gene>
<dbReference type="Proteomes" id="UP000623129">
    <property type="component" value="Unassembled WGS sequence"/>
</dbReference>
<keyword evidence="6" id="KW-1185">Reference proteome</keyword>
<comment type="caution">
    <text evidence="5">The sequence shown here is derived from an EMBL/GenBank/DDBJ whole genome shotgun (WGS) entry which is preliminary data.</text>
</comment>
<comment type="subcellular location">
    <subcellularLocation>
        <location evidence="2">Cytoplasm</location>
    </subcellularLocation>
    <subcellularLocation>
        <location evidence="1">Nucleus</location>
    </subcellularLocation>
</comment>
<sequence>MEDCVDTLLTKSFGSGKFVIEGSLSFKRKQEADSFHVETEISVKSPRYDNPITPPLAFSKSRFTPQEEKFIDPESPKHEAAVKLQKVYKSFRTRRQLADCAVLVEQHWWKLLDFALLKRSSVSFFDIDKPESVVSKWSRARTRAAKVVGKGLSRDEKARKLALQHWLEAIDPRHRYGHNLHYYYDCWLRCESKQPFFYWLDVGEGKEENLDENCPRSKLQQQCIKYLGPVPESTKDAESMEDAE</sequence>
<dbReference type="OrthoDB" id="7344096at2759"/>